<evidence type="ECO:0008006" key="3">
    <source>
        <dbReference type="Google" id="ProtNLM"/>
    </source>
</evidence>
<name>A0A5B9W599_9BACT</name>
<accession>A0A5B9W599</accession>
<evidence type="ECO:0000313" key="2">
    <source>
        <dbReference type="Proteomes" id="UP000324233"/>
    </source>
</evidence>
<organism evidence="1 2">
    <name type="scientific">Aquisphaera giovannonii</name>
    <dbReference type="NCBI Taxonomy" id="406548"/>
    <lineage>
        <taxon>Bacteria</taxon>
        <taxon>Pseudomonadati</taxon>
        <taxon>Planctomycetota</taxon>
        <taxon>Planctomycetia</taxon>
        <taxon>Isosphaerales</taxon>
        <taxon>Isosphaeraceae</taxon>
        <taxon>Aquisphaera</taxon>
    </lineage>
</organism>
<dbReference type="OrthoDB" id="257950at2"/>
<dbReference type="EMBL" id="CP042997">
    <property type="protein sequence ID" value="QEH35355.1"/>
    <property type="molecule type" value="Genomic_DNA"/>
</dbReference>
<reference evidence="1 2" key="1">
    <citation type="submission" date="2019-08" db="EMBL/GenBank/DDBJ databases">
        <title>Deep-cultivation of Planctomycetes and their phenomic and genomic characterization uncovers novel biology.</title>
        <authorList>
            <person name="Wiegand S."/>
            <person name="Jogler M."/>
            <person name="Boedeker C."/>
            <person name="Pinto D."/>
            <person name="Vollmers J."/>
            <person name="Rivas-Marin E."/>
            <person name="Kohn T."/>
            <person name="Peeters S.H."/>
            <person name="Heuer A."/>
            <person name="Rast P."/>
            <person name="Oberbeckmann S."/>
            <person name="Bunk B."/>
            <person name="Jeske O."/>
            <person name="Meyerdierks A."/>
            <person name="Storesund J.E."/>
            <person name="Kallscheuer N."/>
            <person name="Luecker S."/>
            <person name="Lage O.M."/>
            <person name="Pohl T."/>
            <person name="Merkel B.J."/>
            <person name="Hornburger P."/>
            <person name="Mueller R.-W."/>
            <person name="Bruemmer F."/>
            <person name="Labrenz M."/>
            <person name="Spormann A.M."/>
            <person name="Op den Camp H."/>
            <person name="Overmann J."/>
            <person name="Amann R."/>
            <person name="Jetten M.S.M."/>
            <person name="Mascher T."/>
            <person name="Medema M.H."/>
            <person name="Devos D.P."/>
            <person name="Kaster A.-K."/>
            <person name="Ovreas L."/>
            <person name="Rohde M."/>
            <person name="Galperin M.Y."/>
            <person name="Jogler C."/>
        </authorList>
    </citation>
    <scope>NUCLEOTIDE SEQUENCE [LARGE SCALE GENOMIC DNA]</scope>
    <source>
        <strain evidence="1 2">OJF2</strain>
    </source>
</reference>
<protein>
    <recommendedName>
        <fullName evidence="3">PEP-CTERM protein-sorting domain-containing protein</fullName>
    </recommendedName>
</protein>
<sequence>MRGKRGIFIAVGIMALIGPAGGRARADTILDFSDVAPGTLAVFSPYQSQGFTLTSTSGGFVFNSPDTGNGSSQIVGDNPYYAGANGLAAFAPATITLTRTDGGPFSLLSIDLARNFAFDAAPSVTFTGTLAGGGTVTQTFTVSTPSPPLVFQPFDFAGFTNLTSVSWDQGNGTQGIHQFGNIHLGAAVPEPPALALTALGIPVLLACRIRAGRRGR</sequence>
<dbReference type="KEGG" id="agv:OJF2_39060"/>
<dbReference type="RefSeq" id="WP_148595170.1">
    <property type="nucleotide sequence ID" value="NZ_CP042997.1"/>
</dbReference>
<gene>
    <name evidence="1" type="ORF">OJF2_39060</name>
</gene>
<dbReference type="AlphaFoldDB" id="A0A5B9W599"/>
<proteinExistence type="predicted"/>
<evidence type="ECO:0000313" key="1">
    <source>
        <dbReference type="EMBL" id="QEH35355.1"/>
    </source>
</evidence>
<dbReference type="Proteomes" id="UP000324233">
    <property type="component" value="Chromosome"/>
</dbReference>
<keyword evidence="2" id="KW-1185">Reference proteome</keyword>